<gene>
    <name evidence="1" type="ORF">A3C25_04520</name>
</gene>
<organism evidence="1 2">
    <name type="scientific">Candidatus Roizmanbacteria bacterium RIFCSPHIGHO2_02_FULL_38_11</name>
    <dbReference type="NCBI Taxonomy" id="1802039"/>
    <lineage>
        <taxon>Bacteria</taxon>
        <taxon>Candidatus Roizmaniibacteriota</taxon>
    </lineage>
</organism>
<comment type="caution">
    <text evidence="1">The sequence shown here is derived from an EMBL/GenBank/DDBJ whole genome shotgun (WGS) entry which is preliminary data.</text>
</comment>
<evidence type="ECO:0000313" key="2">
    <source>
        <dbReference type="Proteomes" id="UP000177913"/>
    </source>
</evidence>
<dbReference type="AlphaFoldDB" id="A0A1F7GZB2"/>
<evidence type="ECO:0000313" key="1">
    <source>
        <dbReference type="EMBL" id="OGK23852.1"/>
    </source>
</evidence>
<sequence>MTNQPPLLTVLQAAGLTEDQAKNTQIELNKKMNSAIMEAVYMALTQEEQEKLEKALNQIDTSNVEAVTQALQNACDNSFNKVDADKIADEARFAVMDNFWQKFSPKLTQDQKNQVEVFFKKYLSENPNLVKVVNIYLKKS</sequence>
<accession>A0A1F7GZB2</accession>
<dbReference type="EMBL" id="MFZO01000042">
    <property type="protein sequence ID" value="OGK23852.1"/>
    <property type="molecule type" value="Genomic_DNA"/>
</dbReference>
<dbReference type="Proteomes" id="UP000177913">
    <property type="component" value="Unassembled WGS sequence"/>
</dbReference>
<name>A0A1F7GZB2_9BACT</name>
<protein>
    <submittedName>
        <fullName evidence="1">Uncharacterized protein</fullName>
    </submittedName>
</protein>
<reference evidence="1 2" key="1">
    <citation type="journal article" date="2016" name="Nat. Commun.">
        <title>Thousands of microbial genomes shed light on interconnected biogeochemical processes in an aquifer system.</title>
        <authorList>
            <person name="Anantharaman K."/>
            <person name="Brown C.T."/>
            <person name="Hug L.A."/>
            <person name="Sharon I."/>
            <person name="Castelle C.J."/>
            <person name="Probst A.J."/>
            <person name="Thomas B.C."/>
            <person name="Singh A."/>
            <person name="Wilkins M.J."/>
            <person name="Karaoz U."/>
            <person name="Brodie E.L."/>
            <person name="Williams K.H."/>
            <person name="Hubbard S.S."/>
            <person name="Banfield J.F."/>
        </authorList>
    </citation>
    <scope>NUCLEOTIDE SEQUENCE [LARGE SCALE GENOMIC DNA]</scope>
</reference>
<proteinExistence type="predicted"/>